<name>A0A173WAF1_9FIRM</name>
<evidence type="ECO:0008006" key="3">
    <source>
        <dbReference type="Google" id="ProtNLM"/>
    </source>
</evidence>
<dbReference type="Proteomes" id="UP000095409">
    <property type="component" value="Unassembled WGS sequence"/>
</dbReference>
<dbReference type="EMBL" id="CYZD01000001">
    <property type="protein sequence ID" value="CUN35926.1"/>
    <property type="molecule type" value="Genomic_DNA"/>
</dbReference>
<organism evidence="1 2">
    <name type="scientific">Blautia obeum</name>
    <dbReference type="NCBI Taxonomy" id="40520"/>
    <lineage>
        <taxon>Bacteria</taxon>
        <taxon>Bacillati</taxon>
        <taxon>Bacillota</taxon>
        <taxon>Clostridia</taxon>
        <taxon>Lachnospirales</taxon>
        <taxon>Lachnospiraceae</taxon>
        <taxon>Blautia</taxon>
    </lineage>
</organism>
<protein>
    <recommendedName>
        <fullName evidence="3">DUF2971 domain-containing protein</fullName>
    </recommendedName>
</protein>
<sequence>MEDNIRTEVINAIIDGQSDYAGELIEAHKPEYLYKYRSGKEYDFDTLEKKSVWISRATVMDDDEDGRLYVSDEFKRLFEIAKKENPKFNNTKYDRAVYGISDESKEKVFISSFSELSNDKDMWERYANKNTGFCLEYKFDDVASVKGYPTLKCWPISYEKKEPLGVQELLNNNNSVFSTLYKKNIVGNLGERWIEQREWRWSCFEDSLGALDTENGKNIEVPIPTRILIGKNMPDDKLKKMKNIASNLKIELVYMK</sequence>
<gene>
    <name evidence="1" type="ORF">ERS852394_00009</name>
</gene>
<reference evidence="1 2" key="1">
    <citation type="submission" date="2015-09" db="EMBL/GenBank/DDBJ databases">
        <authorList>
            <consortium name="Pathogen Informatics"/>
        </authorList>
    </citation>
    <scope>NUCLEOTIDE SEQUENCE [LARGE SCALE GENOMIC DNA]</scope>
    <source>
        <strain evidence="1 2">2789STDY5608837</strain>
    </source>
</reference>
<evidence type="ECO:0000313" key="1">
    <source>
        <dbReference type="EMBL" id="CUN35926.1"/>
    </source>
</evidence>
<proteinExistence type="predicted"/>
<dbReference type="RefSeq" id="WP_055065379.1">
    <property type="nucleotide sequence ID" value="NZ_CP176627.1"/>
</dbReference>
<evidence type="ECO:0000313" key="2">
    <source>
        <dbReference type="Proteomes" id="UP000095409"/>
    </source>
</evidence>
<accession>A0A173WAF1</accession>
<dbReference type="AlphaFoldDB" id="A0A173WAF1"/>